<feature type="chain" id="PRO_5035151496" evidence="3">
    <location>
        <begin position="32"/>
        <end position="419"/>
    </location>
</feature>
<protein>
    <submittedName>
        <fullName evidence="5">Retroviral-like aspartic protease family protein</fullName>
    </submittedName>
</protein>
<dbReference type="InterPro" id="IPR001995">
    <property type="entry name" value="Peptidase_A2_cat"/>
</dbReference>
<comment type="caution">
    <text evidence="5">The sequence shown here is derived from an EMBL/GenBank/DDBJ whole genome shotgun (WGS) entry which is preliminary data.</text>
</comment>
<feature type="compositionally biased region" description="Polar residues" evidence="2">
    <location>
        <begin position="125"/>
        <end position="142"/>
    </location>
</feature>
<dbReference type="InterPro" id="IPR011990">
    <property type="entry name" value="TPR-like_helical_dom_sf"/>
</dbReference>
<dbReference type="CDD" id="cd05483">
    <property type="entry name" value="retropepsin_like_bacteria"/>
    <property type="match status" value="1"/>
</dbReference>
<dbReference type="Proteomes" id="UP000664277">
    <property type="component" value="Unassembled WGS sequence"/>
</dbReference>
<evidence type="ECO:0000313" key="6">
    <source>
        <dbReference type="Proteomes" id="UP000664277"/>
    </source>
</evidence>
<dbReference type="InterPro" id="IPR034122">
    <property type="entry name" value="Retropepsin-like_bacterial"/>
</dbReference>
<feature type="region of interest" description="Disordered" evidence="2">
    <location>
        <begin position="125"/>
        <end position="154"/>
    </location>
</feature>
<evidence type="ECO:0000256" key="2">
    <source>
        <dbReference type="SAM" id="MobiDB-lite"/>
    </source>
</evidence>
<gene>
    <name evidence="5" type="ORF">J0M35_20745</name>
</gene>
<keyword evidence="3" id="KW-0732">Signal</keyword>
<dbReference type="GO" id="GO:0004190">
    <property type="term" value="F:aspartic-type endopeptidase activity"/>
    <property type="evidence" value="ECO:0007669"/>
    <property type="project" value="InterPro"/>
</dbReference>
<dbReference type="Gene3D" id="2.40.70.10">
    <property type="entry name" value="Acid Proteases"/>
    <property type="match status" value="2"/>
</dbReference>
<feature type="signal peptide" evidence="3">
    <location>
        <begin position="1"/>
        <end position="31"/>
    </location>
</feature>
<dbReference type="PROSITE" id="PS50175">
    <property type="entry name" value="ASP_PROT_RETROV"/>
    <property type="match status" value="1"/>
</dbReference>
<name>A0A8J7PAD7_9BACT</name>
<dbReference type="Pfam" id="PF13975">
    <property type="entry name" value="gag-asp_proteas"/>
    <property type="match status" value="1"/>
</dbReference>
<dbReference type="AlphaFoldDB" id="A0A8J7PAD7"/>
<reference evidence="5" key="1">
    <citation type="submission" date="2021-02" db="EMBL/GenBank/DDBJ databases">
        <title>Genome-Resolved Metagenomics of a Microbial Community Performing Photosynthetic Biological Nutrient Removal.</title>
        <authorList>
            <person name="Mcdaniel E.A."/>
        </authorList>
    </citation>
    <scope>NUCLEOTIDE SEQUENCE</scope>
    <source>
        <strain evidence="5">UWPOB_OBS1</strain>
    </source>
</reference>
<dbReference type="GO" id="GO:0006508">
    <property type="term" value="P:proteolysis"/>
    <property type="evidence" value="ECO:0007669"/>
    <property type="project" value="UniProtKB-KW"/>
</dbReference>
<keyword evidence="5" id="KW-0645">Protease</keyword>
<evidence type="ECO:0000256" key="1">
    <source>
        <dbReference type="ARBA" id="ARBA00022801"/>
    </source>
</evidence>
<evidence type="ECO:0000313" key="5">
    <source>
        <dbReference type="EMBL" id="MBN8662809.1"/>
    </source>
</evidence>
<dbReference type="Gene3D" id="1.25.40.10">
    <property type="entry name" value="Tetratricopeptide repeat domain"/>
    <property type="match status" value="1"/>
</dbReference>
<evidence type="ECO:0000256" key="3">
    <source>
        <dbReference type="SAM" id="SignalP"/>
    </source>
</evidence>
<dbReference type="SUPFAM" id="SSF48452">
    <property type="entry name" value="TPR-like"/>
    <property type="match status" value="1"/>
</dbReference>
<evidence type="ECO:0000259" key="4">
    <source>
        <dbReference type="PROSITE" id="PS50175"/>
    </source>
</evidence>
<dbReference type="InterPro" id="IPR021109">
    <property type="entry name" value="Peptidase_aspartic_dom_sf"/>
</dbReference>
<dbReference type="SUPFAM" id="SSF50630">
    <property type="entry name" value="Acid proteases"/>
    <property type="match status" value="2"/>
</dbReference>
<feature type="domain" description="Peptidase A2" evidence="4">
    <location>
        <begin position="326"/>
        <end position="400"/>
    </location>
</feature>
<dbReference type="EMBL" id="JAFLCK010000055">
    <property type="protein sequence ID" value="MBN8662809.1"/>
    <property type="molecule type" value="Genomic_DNA"/>
</dbReference>
<dbReference type="Pfam" id="PF13650">
    <property type="entry name" value="Asp_protease_2"/>
    <property type="match status" value="1"/>
</dbReference>
<sequence length="419" mass="45763">MNQILKSNILARTLKSSIIALTLGFGSAALGADDSYKLGLQAYNKNDFAEAARHFEAALQKTQNDPLLWYYDALCYHHLKNWSMAKSRYKTTANSFPLTEPGRRAAAALKAIDPSFVPPKTLAATTVSAQGERQPSNTQANNEKPADSKPTASADDAALDQELAGLPDSAHFYFKKSQQGHMEVDLMVNGHPVKAIFDTGASALFYKDQLKEAGLDLNRAKAGKGTRGWAGVEVSTEVMPAQIKLGTLTRTINIKMPESSNSLSTNLIGQDFIKGYQYEIDDKGGRVDLKKKLAAKQEKLNPLYDIPIEIIAGKEFIVFTVNSQYAKAFIDTGASNTIFDAFSAARFGAVPTGEVVHMSGVGGDLTMKRAYVNIRIGGMYRDNFPILIGGSGACALGQDLMEGWKYKVDRENKLLRFFH</sequence>
<keyword evidence="1" id="KW-0378">Hydrolase</keyword>
<accession>A0A8J7PAD7</accession>
<proteinExistence type="predicted"/>
<organism evidence="5 6">
    <name type="scientific">Candidatus Obscuribacter phosphatis</name>
    <dbReference type="NCBI Taxonomy" id="1906157"/>
    <lineage>
        <taxon>Bacteria</taxon>
        <taxon>Bacillati</taxon>
        <taxon>Candidatus Melainabacteria</taxon>
        <taxon>Candidatus Obscuribacterales</taxon>
        <taxon>Candidatus Obscuribacteraceae</taxon>
        <taxon>Candidatus Obscuribacter</taxon>
    </lineage>
</organism>